<dbReference type="Gene3D" id="3.40.50.720">
    <property type="entry name" value="NAD(P)-binding Rossmann-like Domain"/>
    <property type="match status" value="1"/>
</dbReference>
<keyword evidence="1" id="KW-0862">Zinc</keyword>
<feature type="domain" description="Enoyl reductase (ER)" evidence="2">
    <location>
        <begin position="18"/>
        <end position="333"/>
    </location>
</feature>
<evidence type="ECO:0000313" key="4">
    <source>
        <dbReference type="Proteomes" id="UP001595765"/>
    </source>
</evidence>
<gene>
    <name evidence="3" type="ORF">ACFO3J_33080</name>
</gene>
<dbReference type="Pfam" id="PF08240">
    <property type="entry name" value="ADH_N"/>
    <property type="match status" value="1"/>
</dbReference>
<dbReference type="EMBL" id="JBHSBB010000047">
    <property type="protein sequence ID" value="MFC4036244.1"/>
    <property type="molecule type" value="Genomic_DNA"/>
</dbReference>
<dbReference type="NCBIfam" id="TIGR02817">
    <property type="entry name" value="adh_fam_1"/>
    <property type="match status" value="1"/>
</dbReference>
<name>A0ABV8HW03_9ACTN</name>
<evidence type="ECO:0000259" key="2">
    <source>
        <dbReference type="SMART" id="SM00829"/>
    </source>
</evidence>
<keyword evidence="1" id="KW-0560">Oxidoreductase</keyword>
<evidence type="ECO:0000313" key="3">
    <source>
        <dbReference type="EMBL" id="MFC4036244.1"/>
    </source>
</evidence>
<dbReference type="RefSeq" id="WP_386437598.1">
    <property type="nucleotide sequence ID" value="NZ_JBHSBB010000047.1"/>
</dbReference>
<dbReference type="Proteomes" id="UP001595765">
    <property type="component" value="Unassembled WGS sequence"/>
</dbReference>
<evidence type="ECO:0000256" key="1">
    <source>
        <dbReference type="RuleBase" id="RU364000"/>
    </source>
</evidence>
<dbReference type="InterPro" id="IPR014182">
    <property type="entry name" value="ADH_Zn_typ-1"/>
</dbReference>
<dbReference type="SMART" id="SM00829">
    <property type="entry name" value="PKS_ER"/>
    <property type="match status" value="1"/>
</dbReference>
<accession>A0ABV8HW03</accession>
<dbReference type="InterPro" id="IPR052585">
    <property type="entry name" value="Lipid_raft_assoc_Zn_ADH"/>
</dbReference>
<dbReference type="SUPFAM" id="SSF50129">
    <property type="entry name" value="GroES-like"/>
    <property type="match status" value="1"/>
</dbReference>
<dbReference type="PANTHER" id="PTHR43482:SF1">
    <property type="entry name" value="PROTEIN AST1-RELATED"/>
    <property type="match status" value="1"/>
</dbReference>
<sequence length="335" mass="36009">MADRTMEAVGAYRALPVEDPESLQDVVVPVPQLRPRDVLVRVEAVSVNPADVEMRAELRDSAEPRVLGYDASGVVEAVGADVSTLAVGDEVWYAGDITRAGSNAELQAVDERIVAPKPASLSHADAAALPLTTITAWESLFDHFRLTAQSRGTLLVMGAAGGVGSIMIQLAKELTGLRVLASAGRPESAAWVRELGADGVVDHHDLVATTRREAADGVDYIFSPHSRGNIDAYATLLRPFGHITAIDEVKGLDLLPLKSKSIAWHWELMFTRPMLETPDMDAQKKLLTAVASLVEDKRLRTTATTVIDDFSGAGLREAHRQVESGHTVGKVVVTR</sequence>
<dbReference type="Gene3D" id="3.90.180.10">
    <property type="entry name" value="Medium-chain alcohol dehydrogenases, catalytic domain"/>
    <property type="match status" value="1"/>
</dbReference>
<organism evidence="3 4">
    <name type="scientific">Streptomyces polygonati</name>
    <dbReference type="NCBI Taxonomy" id="1617087"/>
    <lineage>
        <taxon>Bacteria</taxon>
        <taxon>Bacillati</taxon>
        <taxon>Actinomycetota</taxon>
        <taxon>Actinomycetes</taxon>
        <taxon>Kitasatosporales</taxon>
        <taxon>Streptomycetaceae</taxon>
        <taxon>Streptomyces</taxon>
    </lineage>
</organism>
<dbReference type="Pfam" id="PF13602">
    <property type="entry name" value="ADH_zinc_N_2"/>
    <property type="match status" value="1"/>
</dbReference>
<keyword evidence="1" id="KW-0479">Metal-binding</keyword>
<comment type="caution">
    <text evidence="3">The sequence shown here is derived from an EMBL/GenBank/DDBJ whole genome shotgun (WGS) entry which is preliminary data.</text>
</comment>
<comment type="similarity">
    <text evidence="1">Belongs to the zinc-containing alcohol dehydrogenase family. Quinone oxidoreductase subfamily.</text>
</comment>
<dbReference type="InterPro" id="IPR020843">
    <property type="entry name" value="ER"/>
</dbReference>
<dbReference type="CDD" id="cd08252">
    <property type="entry name" value="AL_MDR"/>
    <property type="match status" value="1"/>
</dbReference>
<proteinExistence type="inferred from homology"/>
<dbReference type="InterPro" id="IPR013154">
    <property type="entry name" value="ADH-like_N"/>
</dbReference>
<keyword evidence="4" id="KW-1185">Reference proteome</keyword>
<reference evidence="4" key="1">
    <citation type="journal article" date="2019" name="Int. J. Syst. Evol. Microbiol.">
        <title>The Global Catalogue of Microorganisms (GCM) 10K type strain sequencing project: providing services to taxonomists for standard genome sequencing and annotation.</title>
        <authorList>
            <consortium name="The Broad Institute Genomics Platform"/>
            <consortium name="The Broad Institute Genome Sequencing Center for Infectious Disease"/>
            <person name="Wu L."/>
            <person name="Ma J."/>
        </authorList>
    </citation>
    <scope>NUCLEOTIDE SEQUENCE [LARGE SCALE GENOMIC DNA]</scope>
    <source>
        <strain evidence="4">CGMCC 4.7237</strain>
    </source>
</reference>
<dbReference type="PANTHER" id="PTHR43482">
    <property type="entry name" value="PROTEIN AST1-RELATED"/>
    <property type="match status" value="1"/>
</dbReference>
<dbReference type="InterPro" id="IPR011032">
    <property type="entry name" value="GroES-like_sf"/>
</dbReference>
<dbReference type="InterPro" id="IPR036291">
    <property type="entry name" value="NAD(P)-bd_dom_sf"/>
</dbReference>
<dbReference type="SUPFAM" id="SSF51735">
    <property type="entry name" value="NAD(P)-binding Rossmann-fold domains"/>
    <property type="match status" value="1"/>
</dbReference>
<protein>
    <recommendedName>
        <fullName evidence="1">Zinc-type alcohol dehydrogenase-like protein</fullName>
    </recommendedName>
</protein>